<dbReference type="PANTHER" id="PTHR15629:SF8">
    <property type="entry name" value="DUF500 DOMAIN PROTEIN (AFU_ORTHOLOGUE AFUA_5G07310)"/>
    <property type="match status" value="1"/>
</dbReference>
<dbReference type="GO" id="GO:0035091">
    <property type="term" value="F:phosphatidylinositol binding"/>
    <property type="evidence" value="ECO:0007669"/>
    <property type="project" value="TreeGrafter"/>
</dbReference>
<dbReference type="Proteomes" id="UP000324022">
    <property type="component" value="Unassembled WGS sequence"/>
</dbReference>
<dbReference type="CDD" id="cd11524">
    <property type="entry name" value="SYLF"/>
    <property type="match status" value="1"/>
</dbReference>
<evidence type="ECO:0000259" key="4">
    <source>
        <dbReference type="PROSITE" id="PS50002"/>
    </source>
</evidence>
<feature type="compositionally biased region" description="Low complexity" evidence="3">
    <location>
        <begin position="339"/>
        <end position="348"/>
    </location>
</feature>
<keyword evidence="1 2" id="KW-0728">SH3 domain</keyword>
<evidence type="ECO:0000256" key="2">
    <source>
        <dbReference type="PROSITE-ProRule" id="PRU00192"/>
    </source>
</evidence>
<dbReference type="InterPro" id="IPR007461">
    <property type="entry name" value="Ysc84_actin-binding"/>
</dbReference>
<dbReference type="PROSITE" id="PS50002">
    <property type="entry name" value="SH3"/>
    <property type="match status" value="1"/>
</dbReference>
<dbReference type="SUPFAM" id="SSF50044">
    <property type="entry name" value="SH3-domain"/>
    <property type="match status" value="1"/>
</dbReference>
<dbReference type="SMART" id="SM00326">
    <property type="entry name" value="SH3"/>
    <property type="match status" value="1"/>
</dbReference>
<gene>
    <name evidence="5" type="ORF">UTRI_00742</name>
</gene>
<proteinExistence type="predicted"/>
<protein>
    <submittedName>
        <fullName evidence="5">Related to YSC84 - protein involved in the organization of the actin cytoskeleton</fullName>
    </submittedName>
</protein>
<dbReference type="PANTHER" id="PTHR15629">
    <property type="entry name" value="SH3YL1 PROTEIN"/>
    <property type="match status" value="1"/>
</dbReference>
<dbReference type="AlphaFoldDB" id="A0A5C3DSA1"/>
<feature type="region of interest" description="Disordered" evidence="3">
    <location>
        <begin position="332"/>
        <end position="376"/>
    </location>
</feature>
<dbReference type="InterPro" id="IPR051702">
    <property type="entry name" value="SH3_domain_YSC84-like"/>
</dbReference>
<dbReference type="EMBL" id="OOIN01000002">
    <property type="protein sequence ID" value="SPO21265.1"/>
    <property type="molecule type" value="Genomic_DNA"/>
</dbReference>
<dbReference type="Gene3D" id="2.30.30.40">
    <property type="entry name" value="SH3 Domains"/>
    <property type="match status" value="1"/>
</dbReference>
<feature type="compositionally biased region" description="Polar residues" evidence="3">
    <location>
        <begin position="418"/>
        <end position="448"/>
    </location>
</feature>
<keyword evidence="6" id="KW-1185">Reference proteome</keyword>
<dbReference type="InterPro" id="IPR036028">
    <property type="entry name" value="SH3-like_dom_sf"/>
</dbReference>
<accession>A0A5C3DSA1</accession>
<dbReference type="FunFam" id="2.30.30.40:FF:000072">
    <property type="entry name" value="Unconventional Myosin IB"/>
    <property type="match status" value="1"/>
</dbReference>
<feature type="domain" description="SH3" evidence="4">
    <location>
        <begin position="480"/>
        <end position="537"/>
    </location>
</feature>
<organism evidence="5 6">
    <name type="scientific">Ustilago trichophora</name>
    <dbReference type="NCBI Taxonomy" id="86804"/>
    <lineage>
        <taxon>Eukaryota</taxon>
        <taxon>Fungi</taxon>
        <taxon>Dikarya</taxon>
        <taxon>Basidiomycota</taxon>
        <taxon>Ustilaginomycotina</taxon>
        <taxon>Ustilaginomycetes</taxon>
        <taxon>Ustilaginales</taxon>
        <taxon>Ustilaginaceae</taxon>
        <taxon>Ustilago</taxon>
    </lineage>
</organism>
<reference evidence="5 6" key="1">
    <citation type="submission" date="2018-03" db="EMBL/GenBank/DDBJ databases">
        <authorList>
            <person name="Guldener U."/>
        </authorList>
    </citation>
    <scope>NUCLEOTIDE SEQUENCE [LARGE SCALE GENOMIC DNA]</scope>
    <source>
        <strain evidence="5 6">NBRC100155</strain>
    </source>
</reference>
<evidence type="ECO:0000313" key="6">
    <source>
        <dbReference type="Proteomes" id="UP000324022"/>
    </source>
</evidence>
<name>A0A5C3DSA1_9BASI</name>
<dbReference type="OrthoDB" id="10255128at2759"/>
<dbReference type="InterPro" id="IPR001452">
    <property type="entry name" value="SH3_domain"/>
</dbReference>
<dbReference type="PRINTS" id="PR00452">
    <property type="entry name" value="SH3DOMAIN"/>
</dbReference>
<sequence length="537" mass="57294">MPIDLRKALKTDDPKWDKLKQGYKKVETGAWNALAPVGNWTNRTAGKFGAESFWPTELGLECDKAARILRTFTTKGASVEVDANNAAGINDQDAVIPPSAPRVDANGKKIKDPHKYDSRKTQKVIRKIPPKVLQKAHGLAIFTVFRTGFGFSGASGSGVVLSRLPDGSWSAPSGLLVHTIGYGFLIGLDIYDVVLVLRNQKAVDAFKHPKFSLGGELSVACGPVGNGAMLDSGVEAAPCWSYVKSKGFYAGIQLDGNIILKRDDENGRFYKSPGIKVDHILSGQLQAPAPAAVMPLWQTIYAAEGRPDVMGVDRIPEGATPGDLELTEDDMKEASSYAEQEQQHQQQHGAATAPVGSISSRKVPPPPPTSHSAAASGSSILEAGAAASSQPYADLPPDYEFANAPVNVQGGKQLNDPVPSSQPYQSRSNDVPPNPFSHPSDTTTSTPRYESAEQEKARLQQQYASVPRAGAGAGAGAGSSLPARVEALFDFQGQEQDDLSFRTGDIIQVTGQADEAWWQGTLNGRSGIFPSNYTRAL</sequence>
<evidence type="ECO:0000256" key="3">
    <source>
        <dbReference type="SAM" id="MobiDB-lite"/>
    </source>
</evidence>
<feature type="region of interest" description="Disordered" evidence="3">
    <location>
        <begin position="388"/>
        <end position="460"/>
    </location>
</feature>
<evidence type="ECO:0000313" key="5">
    <source>
        <dbReference type="EMBL" id="SPO21265.1"/>
    </source>
</evidence>
<evidence type="ECO:0000256" key="1">
    <source>
        <dbReference type="ARBA" id="ARBA00022443"/>
    </source>
</evidence>
<dbReference type="Pfam" id="PF04366">
    <property type="entry name" value="Ysc84"/>
    <property type="match status" value="1"/>
</dbReference>
<dbReference type="Pfam" id="PF00018">
    <property type="entry name" value="SH3_1"/>
    <property type="match status" value="1"/>
</dbReference>